<proteinExistence type="predicted"/>
<sequence>MALTALSLGIPEIRRRILFQRSVKTQTLWVLVRRFMLVGSKYAQEVGGDRPRSFGRQVELEVNSGWVELAARHRPLSSLSSNKSGDHLKSSCLPEKPLSDCTTEPSC</sequence>
<dbReference type="Proteomes" id="UP001556367">
    <property type="component" value="Unassembled WGS sequence"/>
</dbReference>
<evidence type="ECO:0000313" key="2">
    <source>
        <dbReference type="EMBL" id="KAL0959892.1"/>
    </source>
</evidence>
<feature type="region of interest" description="Disordered" evidence="1">
    <location>
        <begin position="77"/>
        <end position="107"/>
    </location>
</feature>
<keyword evidence="3" id="KW-1185">Reference proteome</keyword>
<reference evidence="3" key="1">
    <citation type="submission" date="2024-06" db="EMBL/GenBank/DDBJ databases">
        <title>Multi-omics analyses provide insights into the biosynthesis of the anticancer antibiotic pleurotin in Hohenbuehelia grisea.</title>
        <authorList>
            <person name="Weaver J.A."/>
            <person name="Alberti F."/>
        </authorList>
    </citation>
    <scope>NUCLEOTIDE SEQUENCE [LARGE SCALE GENOMIC DNA]</scope>
    <source>
        <strain evidence="3">T-177</strain>
    </source>
</reference>
<evidence type="ECO:0000313" key="3">
    <source>
        <dbReference type="Proteomes" id="UP001556367"/>
    </source>
</evidence>
<gene>
    <name evidence="2" type="ORF">HGRIS_011560</name>
</gene>
<organism evidence="2 3">
    <name type="scientific">Hohenbuehelia grisea</name>
    <dbReference type="NCBI Taxonomy" id="104357"/>
    <lineage>
        <taxon>Eukaryota</taxon>
        <taxon>Fungi</taxon>
        <taxon>Dikarya</taxon>
        <taxon>Basidiomycota</taxon>
        <taxon>Agaricomycotina</taxon>
        <taxon>Agaricomycetes</taxon>
        <taxon>Agaricomycetidae</taxon>
        <taxon>Agaricales</taxon>
        <taxon>Pleurotineae</taxon>
        <taxon>Pleurotaceae</taxon>
        <taxon>Hohenbuehelia</taxon>
    </lineage>
</organism>
<accession>A0ABR3JVN7</accession>
<protein>
    <submittedName>
        <fullName evidence="2">Uncharacterized protein</fullName>
    </submittedName>
</protein>
<evidence type="ECO:0000256" key="1">
    <source>
        <dbReference type="SAM" id="MobiDB-lite"/>
    </source>
</evidence>
<dbReference type="EMBL" id="JASNQZ010000002">
    <property type="protein sequence ID" value="KAL0959892.1"/>
    <property type="molecule type" value="Genomic_DNA"/>
</dbReference>
<name>A0ABR3JVN7_9AGAR</name>
<comment type="caution">
    <text evidence="2">The sequence shown here is derived from an EMBL/GenBank/DDBJ whole genome shotgun (WGS) entry which is preliminary data.</text>
</comment>